<protein>
    <recommendedName>
        <fullName evidence="3">Transcriptional regulator, AbiEi antitoxin, Type IV TA system</fullName>
    </recommendedName>
</protein>
<name>A0ABN3ARP1_9MICC</name>
<evidence type="ECO:0000313" key="2">
    <source>
        <dbReference type="Proteomes" id="UP001500974"/>
    </source>
</evidence>
<comment type="caution">
    <text evidence="1">The sequence shown here is derived from an EMBL/GenBank/DDBJ whole genome shotgun (WGS) entry which is preliminary data.</text>
</comment>
<dbReference type="EMBL" id="BAAAON010000001">
    <property type="protein sequence ID" value="GAA2173518.1"/>
    <property type="molecule type" value="Genomic_DNA"/>
</dbReference>
<organism evidence="1 2">
    <name type="scientific">Arthrobacter parietis</name>
    <dbReference type="NCBI Taxonomy" id="271434"/>
    <lineage>
        <taxon>Bacteria</taxon>
        <taxon>Bacillati</taxon>
        <taxon>Actinomycetota</taxon>
        <taxon>Actinomycetes</taxon>
        <taxon>Micrococcales</taxon>
        <taxon>Micrococcaceae</taxon>
        <taxon>Arthrobacter</taxon>
    </lineage>
</organism>
<accession>A0ABN3ARP1</accession>
<proteinExistence type="predicted"/>
<gene>
    <name evidence="1" type="ORF">GCM10009784_08140</name>
</gene>
<keyword evidence="2" id="KW-1185">Reference proteome</keyword>
<reference evidence="1 2" key="1">
    <citation type="journal article" date="2019" name="Int. J. Syst. Evol. Microbiol.">
        <title>The Global Catalogue of Microorganisms (GCM) 10K type strain sequencing project: providing services to taxonomists for standard genome sequencing and annotation.</title>
        <authorList>
            <consortium name="The Broad Institute Genomics Platform"/>
            <consortium name="The Broad Institute Genome Sequencing Center for Infectious Disease"/>
            <person name="Wu L."/>
            <person name="Ma J."/>
        </authorList>
    </citation>
    <scope>NUCLEOTIDE SEQUENCE [LARGE SCALE GENOMIC DNA]</scope>
    <source>
        <strain evidence="1 2">JCM 14917</strain>
    </source>
</reference>
<dbReference type="Proteomes" id="UP001500974">
    <property type="component" value="Unassembled WGS sequence"/>
</dbReference>
<sequence length="192" mass="20617">MTASAYLETIPVKSYVRARDLPGSPEASRAALSRAAKDGKVVKAARGLYFKGPKTRFGMARPNTLDTALEVLGKEGIGPCGFSAARAFGLTTQVPAKVELAISGPAPEGLDGVKLHTRNNPARRKLSYLDIALLEVLREPAVIESGWTAFVSAAKRSVKEKRIHPDLIAAAVPRESPDVRRRWSELTMALAA</sequence>
<evidence type="ECO:0008006" key="3">
    <source>
        <dbReference type="Google" id="ProtNLM"/>
    </source>
</evidence>
<evidence type="ECO:0000313" key="1">
    <source>
        <dbReference type="EMBL" id="GAA2173518.1"/>
    </source>
</evidence>